<evidence type="ECO:0000256" key="3">
    <source>
        <dbReference type="ARBA" id="ARBA00023139"/>
    </source>
</evidence>
<evidence type="ECO:0000256" key="4">
    <source>
        <dbReference type="ARBA" id="ARBA00023237"/>
    </source>
</evidence>
<dbReference type="GO" id="GO:0015920">
    <property type="term" value="P:lipopolysaccharide transport"/>
    <property type="evidence" value="ECO:0007669"/>
    <property type="project" value="TreeGrafter"/>
</dbReference>
<keyword evidence="3 6" id="KW-0564">Palmitate</keyword>
<organism evidence="8 9">
    <name type="scientific">Piscinibacter koreensis</name>
    <dbReference type="NCBI Taxonomy" id="2742824"/>
    <lineage>
        <taxon>Bacteria</taxon>
        <taxon>Pseudomonadati</taxon>
        <taxon>Pseudomonadota</taxon>
        <taxon>Betaproteobacteria</taxon>
        <taxon>Burkholderiales</taxon>
        <taxon>Sphaerotilaceae</taxon>
        <taxon>Piscinibacter</taxon>
    </lineage>
</organism>
<dbReference type="HAMAP" id="MF_01186">
    <property type="entry name" value="LPS_assembly_LptE"/>
    <property type="match status" value="1"/>
</dbReference>
<comment type="subcellular location">
    <subcellularLocation>
        <location evidence="6">Cell outer membrane</location>
        <topology evidence="6">Lipid-anchor</topology>
    </subcellularLocation>
</comment>
<gene>
    <name evidence="6" type="primary">lptE</name>
    <name evidence="8" type="ORF">HQN59_02245</name>
</gene>
<evidence type="ECO:0000256" key="6">
    <source>
        <dbReference type="HAMAP-Rule" id="MF_01186"/>
    </source>
</evidence>
<evidence type="ECO:0000313" key="9">
    <source>
        <dbReference type="Proteomes" id="UP000529637"/>
    </source>
</evidence>
<dbReference type="GO" id="GO:1990351">
    <property type="term" value="C:transporter complex"/>
    <property type="evidence" value="ECO:0007669"/>
    <property type="project" value="TreeGrafter"/>
</dbReference>
<comment type="function">
    <text evidence="6">Together with LptD, is involved in the assembly of lipopolysaccharide (LPS) at the surface of the outer membrane. Required for the proper assembly of LptD. Binds LPS and may serve as the LPS recognition site at the outer membrane.</text>
</comment>
<dbReference type="PANTHER" id="PTHR38098">
    <property type="entry name" value="LPS-ASSEMBLY LIPOPROTEIN LPTE"/>
    <property type="match status" value="1"/>
</dbReference>
<feature type="chain" id="PRO_5031336764" description="LPS-assembly lipoprotein LptE" evidence="7">
    <location>
        <begin position="21"/>
        <end position="167"/>
    </location>
</feature>
<proteinExistence type="inferred from homology"/>
<dbReference type="Proteomes" id="UP000529637">
    <property type="component" value="Unassembled WGS sequence"/>
</dbReference>
<dbReference type="GO" id="GO:0009279">
    <property type="term" value="C:cell outer membrane"/>
    <property type="evidence" value="ECO:0007669"/>
    <property type="project" value="UniProtKB-SubCell"/>
</dbReference>
<accession>A0A7Y6NK51</accession>
<reference evidence="8 9" key="1">
    <citation type="submission" date="2020-06" db="EMBL/GenBank/DDBJ databases">
        <title>Schlegella sp. ID0723 isolated from air conditioner.</title>
        <authorList>
            <person name="Kim D.Y."/>
            <person name="Kim D.-U."/>
        </authorList>
    </citation>
    <scope>NUCLEOTIDE SEQUENCE [LARGE SCALE GENOMIC DNA]</scope>
    <source>
        <strain evidence="8 9">ID0723</strain>
    </source>
</reference>
<dbReference type="RefSeq" id="WP_176065623.1">
    <property type="nucleotide sequence ID" value="NZ_JABWMJ010000001.1"/>
</dbReference>
<keyword evidence="2 6" id="KW-0472">Membrane</keyword>
<dbReference type="InterPro" id="IPR007485">
    <property type="entry name" value="LPS_assembly_LptE"/>
</dbReference>
<dbReference type="GO" id="GO:0043165">
    <property type="term" value="P:Gram-negative-bacterium-type cell outer membrane assembly"/>
    <property type="evidence" value="ECO:0007669"/>
    <property type="project" value="UniProtKB-UniRule"/>
</dbReference>
<evidence type="ECO:0000256" key="7">
    <source>
        <dbReference type="SAM" id="SignalP"/>
    </source>
</evidence>
<dbReference type="PROSITE" id="PS51257">
    <property type="entry name" value="PROKAR_LIPOPROTEIN"/>
    <property type="match status" value="1"/>
</dbReference>
<evidence type="ECO:0000313" key="8">
    <source>
        <dbReference type="EMBL" id="NUZ04571.1"/>
    </source>
</evidence>
<evidence type="ECO:0000256" key="5">
    <source>
        <dbReference type="ARBA" id="ARBA00023288"/>
    </source>
</evidence>
<dbReference type="AlphaFoldDB" id="A0A7Y6NK51"/>
<dbReference type="GO" id="GO:0001530">
    <property type="term" value="F:lipopolysaccharide binding"/>
    <property type="evidence" value="ECO:0007669"/>
    <property type="project" value="TreeGrafter"/>
</dbReference>
<name>A0A7Y6NK51_9BURK</name>
<comment type="subunit">
    <text evidence="6">Component of the lipopolysaccharide transport and assembly complex. Interacts with LptD.</text>
</comment>
<protein>
    <recommendedName>
        <fullName evidence="6">LPS-assembly lipoprotein LptE</fullName>
    </recommendedName>
</protein>
<evidence type="ECO:0000256" key="1">
    <source>
        <dbReference type="ARBA" id="ARBA00022729"/>
    </source>
</evidence>
<dbReference type="Pfam" id="PF04390">
    <property type="entry name" value="LptE"/>
    <property type="match status" value="1"/>
</dbReference>
<comment type="caution">
    <text evidence="8">The sequence shown here is derived from an EMBL/GenBank/DDBJ whole genome shotgun (WGS) entry which is preliminary data.</text>
</comment>
<keyword evidence="9" id="KW-1185">Reference proteome</keyword>
<feature type="signal peptide" evidence="7">
    <location>
        <begin position="1"/>
        <end position="20"/>
    </location>
</feature>
<sequence>MTARRALLGAALAAAGLAAAGCGFQLKRPPELRFRTIQLTGFPVRSPLAAELKAAIDATPTTQVVESAGQAQVVLHALADERERSVIATSAAAQVREIQLRARLRFRLSTPDGRELIPDAEIVLRRDMSYVEAAALAKEREEELLFRAMQTDIVSQVLRRLAAVSAP</sequence>
<evidence type="ECO:0000256" key="2">
    <source>
        <dbReference type="ARBA" id="ARBA00023136"/>
    </source>
</evidence>
<keyword evidence="5 6" id="KW-0449">Lipoprotein</keyword>
<comment type="similarity">
    <text evidence="6">Belongs to the LptE lipoprotein family.</text>
</comment>
<keyword evidence="4 6" id="KW-0998">Cell outer membrane</keyword>
<keyword evidence="1 6" id="KW-0732">Signal</keyword>
<dbReference type="PANTHER" id="PTHR38098:SF1">
    <property type="entry name" value="LPS-ASSEMBLY LIPOPROTEIN LPTE"/>
    <property type="match status" value="1"/>
</dbReference>
<dbReference type="EMBL" id="JABWMJ010000001">
    <property type="protein sequence ID" value="NUZ04571.1"/>
    <property type="molecule type" value="Genomic_DNA"/>
</dbReference>
<dbReference type="Gene3D" id="3.30.160.150">
    <property type="entry name" value="Lipoprotein like domain"/>
    <property type="match status" value="1"/>
</dbReference>